<evidence type="ECO:0000313" key="4">
    <source>
        <dbReference type="Proteomes" id="UP000635387"/>
    </source>
</evidence>
<organism evidence="3 4">
    <name type="scientific">Amycolatopsis oliviviridis</name>
    <dbReference type="NCBI Taxonomy" id="1471590"/>
    <lineage>
        <taxon>Bacteria</taxon>
        <taxon>Bacillati</taxon>
        <taxon>Actinomycetota</taxon>
        <taxon>Actinomycetes</taxon>
        <taxon>Pseudonocardiales</taxon>
        <taxon>Pseudonocardiaceae</taxon>
        <taxon>Amycolatopsis</taxon>
    </lineage>
</organism>
<dbReference type="Gene3D" id="1.10.10.60">
    <property type="entry name" value="Homeodomain-like"/>
    <property type="match status" value="1"/>
</dbReference>
<evidence type="ECO:0000313" key="3">
    <source>
        <dbReference type="EMBL" id="GHH13293.1"/>
    </source>
</evidence>
<dbReference type="Pfam" id="PF19575">
    <property type="entry name" value="HTH_58"/>
    <property type="match status" value="2"/>
</dbReference>
<keyword evidence="4" id="KW-1185">Reference proteome</keyword>
<reference evidence="4" key="1">
    <citation type="journal article" date="2019" name="Int. J. Syst. Evol. Microbiol.">
        <title>The Global Catalogue of Microorganisms (GCM) 10K type strain sequencing project: providing services to taxonomists for standard genome sequencing and annotation.</title>
        <authorList>
            <consortium name="The Broad Institute Genomics Platform"/>
            <consortium name="The Broad Institute Genome Sequencing Center for Infectious Disease"/>
            <person name="Wu L."/>
            <person name="Ma J."/>
        </authorList>
    </citation>
    <scope>NUCLEOTIDE SEQUENCE [LARGE SCALE GENOMIC DNA]</scope>
    <source>
        <strain evidence="4">CGMCC 4.7683</strain>
    </source>
</reference>
<sequence>MTEDDGGADEHTGPAEDGDALGSPGDELVRLYNGGETIENLAARFGLSYRKVRTALLAAGVKLRPPRIQLPPTPPGLVNAYFSGRSIRQLADMHGMSYNQTRRILLAEGVVLRPRGRQ</sequence>
<gene>
    <name evidence="3" type="ORF">GCM10017790_25890</name>
</gene>
<feature type="region of interest" description="Disordered" evidence="1">
    <location>
        <begin position="1"/>
        <end position="26"/>
    </location>
</feature>
<dbReference type="Proteomes" id="UP000635387">
    <property type="component" value="Unassembled WGS sequence"/>
</dbReference>
<proteinExistence type="predicted"/>
<evidence type="ECO:0000256" key="1">
    <source>
        <dbReference type="SAM" id="MobiDB-lite"/>
    </source>
</evidence>
<evidence type="ECO:0000259" key="2">
    <source>
        <dbReference type="Pfam" id="PF19575"/>
    </source>
</evidence>
<feature type="domain" description="Helix-turn-helix" evidence="2">
    <location>
        <begin position="26"/>
        <end position="65"/>
    </location>
</feature>
<dbReference type="InterPro" id="IPR045745">
    <property type="entry name" value="HTH_58_Actinobacteria-type"/>
</dbReference>
<feature type="domain" description="Helix-turn-helix" evidence="2">
    <location>
        <begin position="77"/>
        <end position="117"/>
    </location>
</feature>
<accession>A0ABQ3LGC6</accession>
<protein>
    <recommendedName>
        <fullName evidence="2">Helix-turn-helix domain-containing protein</fullName>
    </recommendedName>
</protein>
<dbReference type="EMBL" id="BNAY01000002">
    <property type="protein sequence ID" value="GHH13293.1"/>
    <property type="molecule type" value="Genomic_DNA"/>
</dbReference>
<name>A0ABQ3LGC6_9PSEU</name>
<comment type="caution">
    <text evidence="3">The sequence shown here is derived from an EMBL/GenBank/DDBJ whole genome shotgun (WGS) entry which is preliminary data.</text>
</comment>